<evidence type="ECO:0000256" key="5">
    <source>
        <dbReference type="ARBA" id="ARBA00022692"/>
    </source>
</evidence>
<organism evidence="10 11">
    <name type="scientific">Eptatretus burgeri</name>
    <name type="common">Inshore hagfish</name>
    <dbReference type="NCBI Taxonomy" id="7764"/>
    <lineage>
        <taxon>Eukaryota</taxon>
        <taxon>Metazoa</taxon>
        <taxon>Chordata</taxon>
        <taxon>Craniata</taxon>
        <taxon>Vertebrata</taxon>
        <taxon>Cyclostomata</taxon>
        <taxon>Myxini</taxon>
        <taxon>Myxiniformes</taxon>
        <taxon>Myxinidae</taxon>
        <taxon>Eptatretinae</taxon>
        <taxon>Eptatretus</taxon>
    </lineage>
</organism>
<keyword evidence="11" id="KW-1185">Reference proteome</keyword>
<keyword evidence="7" id="KW-0256">Endoplasmic reticulum</keyword>
<evidence type="ECO:0000256" key="2">
    <source>
        <dbReference type="ARBA" id="ARBA00007695"/>
    </source>
</evidence>
<dbReference type="Proteomes" id="UP000694388">
    <property type="component" value="Unplaced"/>
</dbReference>
<comment type="similarity">
    <text evidence="2">Belongs to the EMC10 family.</text>
</comment>
<evidence type="ECO:0000313" key="10">
    <source>
        <dbReference type="Ensembl" id="ENSEBUP00000003351.1"/>
    </source>
</evidence>
<evidence type="ECO:0000256" key="1">
    <source>
        <dbReference type="ARBA" id="ARBA00004115"/>
    </source>
</evidence>
<evidence type="ECO:0000256" key="4">
    <source>
        <dbReference type="ARBA" id="ARBA00020105"/>
    </source>
</evidence>
<proteinExistence type="inferred from homology"/>
<name>A0A8C4N8W5_EPTBU</name>
<evidence type="ECO:0000256" key="6">
    <source>
        <dbReference type="ARBA" id="ARBA00022729"/>
    </source>
</evidence>
<dbReference type="PANTHER" id="PTHR21397">
    <property type="entry name" value="CHROMATIN COMPLEXES SUBUNIT BAP18-RELATED"/>
    <property type="match status" value="1"/>
</dbReference>
<dbReference type="PANTHER" id="PTHR21397:SF4">
    <property type="entry name" value="ER MEMBRANE PROTEIN COMPLEX SUBUNIT 10"/>
    <property type="match status" value="1"/>
</dbReference>
<evidence type="ECO:0000256" key="9">
    <source>
        <dbReference type="ARBA" id="ARBA00023136"/>
    </source>
</evidence>
<keyword evidence="8" id="KW-1133">Transmembrane helix</keyword>
<reference evidence="10" key="1">
    <citation type="submission" date="2025-08" db="UniProtKB">
        <authorList>
            <consortium name="Ensembl"/>
        </authorList>
    </citation>
    <scope>IDENTIFICATION</scope>
</reference>
<keyword evidence="5" id="KW-0812">Transmembrane</keyword>
<evidence type="ECO:0000256" key="3">
    <source>
        <dbReference type="ARBA" id="ARBA00011276"/>
    </source>
</evidence>
<keyword evidence="9" id="KW-0472">Membrane</keyword>
<protein>
    <recommendedName>
        <fullName evidence="4">ER membrane protein complex subunit 10</fullName>
    </recommendedName>
</protein>
<comment type="subunit">
    <text evidence="3">Component of the ER membrane protein complex (EMC).</text>
</comment>
<comment type="subcellular location">
    <subcellularLocation>
        <location evidence="1">Endoplasmic reticulum membrane</location>
        <topology evidence="1">Single-pass type I membrane protein</topology>
    </subcellularLocation>
</comment>
<sequence length="223" mass="24663">LDLATSDFHLFGPLKGTLRGHHFAIAQHSCMTRHSLKFVLFSFISPHQCSMLESHLSDRLTLHTDGQGSIVGISIVTEPGGCHGNEVEDVDLEMFNSTVSIQAPVLAQGPETAAYIQRLEQEQAQKTLNPSSYPMALFLIINLVSDQVTLPWICCFCSHNNGWRSSMPDRKSEPYPLDISCAFDTVWHPALLTKLSSYGIVVVTKFANHHSGPLGEVSRQVYV</sequence>
<dbReference type="Ensembl" id="ENSEBUT00000003720.1">
    <property type="protein sequence ID" value="ENSEBUP00000003351.1"/>
    <property type="gene ID" value="ENSEBUG00000002431.1"/>
</dbReference>
<dbReference type="GO" id="GO:0072546">
    <property type="term" value="C:EMC complex"/>
    <property type="evidence" value="ECO:0007669"/>
    <property type="project" value="TreeGrafter"/>
</dbReference>
<dbReference type="CDD" id="cd22209">
    <property type="entry name" value="EMC10"/>
    <property type="match status" value="1"/>
</dbReference>
<evidence type="ECO:0000256" key="8">
    <source>
        <dbReference type="ARBA" id="ARBA00022989"/>
    </source>
</evidence>
<evidence type="ECO:0000256" key="7">
    <source>
        <dbReference type="ARBA" id="ARBA00022824"/>
    </source>
</evidence>
<keyword evidence="6" id="KW-0732">Signal</keyword>
<reference evidence="10" key="2">
    <citation type="submission" date="2025-09" db="UniProtKB">
        <authorList>
            <consortium name="Ensembl"/>
        </authorList>
    </citation>
    <scope>IDENTIFICATION</scope>
</reference>
<dbReference type="GeneTree" id="ENSGT00390000004520"/>
<dbReference type="AlphaFoldDB" id="A0A8C4N8W5"/>
<accession>A0A8C4N8W5</accession>
<evidence type="ECO:0000313" key="11">
    <source>
        <dbReference type="Proteomes" id="UP000694388"/>
    </source>
</evidence>